<keyword evidence="5" id="KW-1185">Reference proteome</keyword>
<dbReference type="PROSITE" id="PS00012">
    <property type="entry name" value="PHOSPHOPANTETHEINE"/>
    <property type="match status" value="1"/>
</dbReference>
<evidence type="ECO:0000256" key="1">
    <source>
        <dbReference type="ARBA" id="ARBA00022450"/>
    </source>
</evidence>
<reference evidence="4 5" key="1">
    <citation type="submission" date="2020-10" db="EMBL/GenBank/DDBJ databases">
        <title>Identification of Nocardia species via Next-generation sequencing and recognition of intraspecies genetic diversity.</title>
        <authorList>
            <person name="Li P."/>
            <person name="Li P."/>
            <person name="Lu B."/>
        </authorList>
    </citation>
    <scope>NUCLEOTIDE SEQUENCE [LARGE SCALE GENOMIC DNA]</scope>
    <source>
        <strain evidence="4 5">BJ06-0143</strain>
    </source>
</reference>
<evidence type="ECO:0000259" key="3">
    <source>
        <dbReference type="PROSITE" id="PS50075"/>
    </source>
</evidence>
<dbReference type="InterPro" id="IPR006162">
    <property type="entry name" value="Ppantetheine_attach_site"/>
</dbReference>
<dbReference type="Pfam" id="PF00550">
    <property type="entry name" value="PP-binding"/>
    <property type="match status" value="1"/>
</dbReference>
<proteinExistence type="predicted"/>
<name>A0ABS0D5B7_9NOCA</name>
<evidence type="ECO:0000313" key="5">
    <source>
        <dbReference type="Proteomes" id="UP000707731"/>
    </source>
</evidence>
<keyword evidence="2" id="KW-0597">Phosphoprotein</keyword>
<sequence>MITIGEVEALIRRQMRGKQSKDIVLDENTELRDMGLSSLQIAEVVFSLEEEHEVEFDPARSADAKTLGDLIRVGNEAIAGRGAVTEGQAGGWA</sequence>
<dbReference type="EMBL" id="JADLQN010000001">
    <property type="protein sequence ID" value="MBF6352998.1"/>
    <property type="molecule type" value="Genomic_DNA"/>
</dbReference>
<comment type="caution">
    <text evidence="4">The sequence shown here is derived from an EMBL/GenBank/DDBJ whole genome shotgun (WGS) entry which is preliminary data.</text>
</comment>
<feature type="domain" description="Carrier" evidence="3">
    <location>
        <begin position="2"/>
        <end position="78"/>
    </location>
</feature>
<organism evidence="4 5">
    <name type="scientific">Nocardia higoensis</name>
    <dbReference type="NCBI Taxonomy" id="228599"/>
    <lineage>
        <taxon>Bacteria</taxon>
        <taxon>Bacillati</taxon>
        <taxon>Actinomycetota</taxon>
        <taxon>Actinomycetes</taxon>
        <taxon>Mycobacteriales</taxon>
        <taxon>Nocardiaceae</taxon>
        <taxon>Nocardia</taxon>
    </lineage>
</organism>
<accession>A0ABS0D5B7</accession>
<dbReference type="Proteomes" id="UP000707731">
    <property type="component" value="Unassembled WGS sequence"/>
</dbReference>
<evidence type="ECO:0000256" key="2">
    <source>
        <dbReference type="ARBA" id="ARBA00022553"/>
    </source>
</evidence>
<evidence type="ECO:0000313" key="4">
    <source>
        <dbReference type="EMBL" id="MBF6352998.1"/>
    </source>
</evidence>
<dbReference type="Gene3D" id="1.10.1200.10">
    <property type="entry name" value="ACP-like"/>
    <property type="match status" value="1"/>
</dbReference>
<dbReference type="InterPro" id="IPR009081">
    <property type="entry name" value="PP-bd_ACP"/>
</dbReference>
<gene>
    <name evidence="4" type="ORF">IU449_00280</name>
</gene>
<dbReference type="SUPFAM" id="SSF47336">
    <property type="entry name" value="ACP-like"/>
    <property type="match status" value="1"/>
</dbReference>
<protein>
    <submittedName>
        <fullName evidence="4">Acyl carrier protein</fullName>
    </submittedName>
</protein>
<dbReference type="InterPro" id="IPR036736">
    <property type="entry name" value="ACP-like_sf"/>
</dbReference>
<keyword evidence="1" id="KW-0596">Phosphopantetheine</keyword>
<dbReference type="PROSITE" id="PS50075">
    <property type="entry name" value="CARRIER"/>
    <property type="match status" value="1"/>
</dbReference>